<protein>
    <submittedName>
        <fullName evidence="2">Uncharacterized protein</fullName>
    </submittedName>
</protein>
<organism evidence="2 3">
    <name type="scientific">Lepraria neglecta</name>
    <dbReference type="NCBI Taxonomy" id="209136"/>
    <lineage>
        <taxon>Eukaryota</taxon>
        <taxon>Fungi</taxon>
        <taxon>Dikarya</taxon>
        <taxon>Ascomycota</taxon>
        <taxon>Pezizomycotina</taxon>
        <taxon>Lecanoromycetes</taxon>
        <taxon>OSLEUM clade</taxon>
        <taxon>Lecanoromycetidae</taxon>
        <taxon>Lecanorales</taxon>
        <taxon>Lecanorineae</taxon>
        <taxon>Stereocaulaceae</taxon>
        <taxon>Lepraria</taxon>
    </lineage>
</organism>
<name>A0AAD9YYD9_9LECA</name>
<comment type="caution">
    <text evidence="2">The sequence shown here is derived from an EMBL/GenBank/DDBJ whole genome shotgun (WGS) entry which is preliminary data.</text>
</comment>
<keyword evidence="3" id="KW-1185">Reference proteome</keyword>
<sequence length="554" mass="61708">MTLTGQSFRQWVEFEGDDQPNLLAVLALAWSYILSARLIELQGRVGSKIIYTETTAPLYGGEEGLYGFSVDIGTVDPRKLRWFAAILAPGSGFRVTPHQEDGCSHFSPWALSLATQTPPFSIKSGEDLKMSGHTPLSSYEALQSLIDICNRQGVSSHQLYAALGTALLFPTHNYLKVDPALPHPTASNGRLSSAKSCCEDSDQLFSDLPYYITLSCGGDVINSTLCGVFWDPQVPSNLASPWLQPLMDLKGRKDMQSAPGHYVEVLALICARRAPNVVFLSIGAAISGLMSHILEQVNTAQPPLERHAYAWTGVPQSFMDIAGEGAYYETYSEDYILRSDCWRLRKLPPLIDDDLHYRIGPFTPWEPPGRALLKNSPLRVQTHKNCDRHALAYRGSTWCFSNERRLEDDLGRDMPTPHIFQTLRPQEGNIFHGLQFLGNEDTSIDATIASFRWVLDNGEGRPSEAAYKDPWLGSIDDTEHDTMSLYSCSSASKGSQENRSSLDKSTGPIAWINQSSSMTGEREVYDSPLKRIYRSLYLRLNKAWLCLQKKKIGV</sequence>
<evidence type="ECO:0000256" key="1">
    <source>
        <dbReference type="SAM" id="MobiDB-lite"/>
    </source>
</evidence>
<feature type="region of interest" description="Disordered" evidence="1">
    <location>
        <begin position="488"/>
        <end position="507"/>
    </location>
</feature>
<gene>
    <name evidence="2" type="ORF">OEA41_010092</name>
</gene>
<evidence type="ECO:0000313" key="3">
    <source>
        <dbReference type="Proteomes" id="UP001276659"/>
    </source>
</evidence>
<dbReference type="Proteomes" id="UP001276659">
    <property type="component" value="Unassembled WGS sequence"/>
</dbReference>
<dbReference type="EMBL" id="JASNWA010000011">
    <property type="protein sequence ID" value="KAK3166967.1"/>
    <property type="molecule type" value="Genomic_DNA"/>
</dbReference>
<dbReference type="AlphaFoldDB" id="A0AAD9YYD9"/>
<accession>A0AAD9YYD9</accession>
<reference evidence="2" key="1">
    <citation type="submission" date="2022-11" db="EMBL/GenBank/DDBJ databases">
        <title>Chromosomal genome sequence assembly and mating type (MAT) locus characterization of the leprose asexual lichenized fungus Lepraria neglecta (Nyl.) Erichsen.</title>
        <authorList>
            <person name="Allen J.L."/>
            <person name="Pfeffer B."/>
        </authorList>
    </citation>
    <scope>NUCLEOTIDE SEQUENCE</scope>
    <source>
        <strain evidence="2">Allen 5258</strain>
    </source>
</reference>
<evidence type="ECO:0000313" key="2">
    <source>
        <dbReference type="EMBL" id="KAK3166967.1"/>
    </source>
</evidence>
<feature type="compositionally biased region" description="Polar residues" evidence="1">
    <location>
        <begin position="488"/>
        <end position="499"/>
    </location>
</feature>
<proteinExistence type="predicted"/>